<dbReference type="HAMAP" id="MF_01694">
    <property type="entry name" value="BioB"/>
    <property type="match status" value="1"/>
</dbReference>
<name>A0A1I2M8I8_9CLOT</name>
<dbReference type="SFLD" id="SFLDS00029">
    <property type="entry name" value="Radical_SAM"/>
    <property type="match status" value="1"/>
</dbReference>
<feature type="binding site" evidence="16 17">
    <location>
        <position position="69"/>
    </location>
    <ligand>
        <name>[4Fe-4S] cluster</name>
        <dbReference type="ChEBI" id="CHEBI:49883"/>
        <note>4Fe-4S-S-AdoMet</note>
    </ligand>
</feature>
<feature type="binding site" evidence="16 17">
    <location>
        <position position="268"/>
    </location>
    <ligand>
        <name>[2Fe-2S] cluster</name>
        <dbReference type="ChEBI" id="CHEBI:190135"/>
    </ligand>
</feature>
<evidence type="ECO:0000256" key="6">
    <source>
        <dbReference type="ARBA" id="ARBA00022679"/>
    </source>
</evidence>
<proteinExistence type="inferred from homology"/>
<dbReference type="RefSeq" id="WP_074845690.1">
    <property type="nucleotide sequence ID" value="NZ_BAAACD010000016.1"/>
</dbReference>
<dbReference type="Pfam" id="PF04055">
    <property type="entry name" value="Radical_SAM"/>
    <property type="match status" value="1"/>
</dbReference>
<dbReference type="Gene3D" id="3.20.20.70">
    <property type="entry name" value="Aldolase class I"/>
    <property type="match status" value="1"/>
</dbReference>
<comment type="subunit">
    <text evidence="3 16">Homodimer.</text>
</comment>
<keyword evidence="5 16" id="KW-0004">4Fe-4S</keyword>
<dbReference type="GO" id="GO:0051537">
    <property type="term" value="F:2 iron, 2 sulfur cluster binding"/>
    <property type="evidence" value="ECO:0007669"/>
    <property type="project" value="UniProtKB-KW"/>
</dbReference>
<dbReference type="PROSITE" id="PS51918">
    <property type="entry name" value="RADICAL_SAM"/>
    <property type="match status" value="1"/>
</dbReference>
<dbReference type="PANTHER" id="PTHR22976:SF2">
    <property type="entry name" value="BIOTIN SYNTHASE, MITOCHONDRIAL"/>
    <property type="match status" value="1"/>
</dbReference>
<keyword evidence="11 16" id="KW-0408">Iron</keyword>
<dbReference type="CDD" id="cd01335">
    <property type="entry name" value="Radical_SAM"/>
    <property type="match status" value="1"/>
</dbReference>
<dbReference type="InterPro" id="IPR058240">
    <property type="entry name" value="rSAM_sf"/>
</dbReference>
<evidence type="ECO:0000256" key="1">
    <source>
        <dbReference type="ARBA" id="ARBA00004942"/>
    </source>
</evidence>
<dbReference type="PIRSF" id="PIRSF001619">
    <property type="entry name" value="Biotin_synth"/>
    <property type="match status" value="1"/>
</dbReference>
<feature type="binding site" evidence="16 17">
    <location>
        <position position="198"/>
    </location>
    <ligand>
        <name>[2Fe-2S] cluster</name>
        <dbReference type="ChEBI" id="CHEBI:190135"/>
    </ligand>
</feature>
<dbReference type="SFLD" id="SFLDG01060">
    <property type="entry name" value="BATS_domain_containing"/>
    <property type="match status" value="1"/>
</dbReference>
<sequence>MTNVDRIKKQVLEGKVLEKKDIILLFKEDTFELAKAADEIRKTFCGNKFSICTIINGKSGRCSENCKYCAQSIYFKTNIEEYDLLSEDTIKNSAKSNYKQGVHKFSIVTSGKRMSAENIDNLCDIYKSIHSDIPIELCASHGLLGYEELKKLKEAGVIRYHNNLETSKNYFKNICTTHTFDEKIETIKNAKLAGLEVCSGGIIGLGETMEDRMDMAFTLRELEVNSVPINILNPIKGTPLENQKILSYEEIIKTISLIRFILPKAEIRLAGGRALLLDKGFDALKSGINACISGDMLTTSGIKTEEDIEMIRKLGFEV</sequence>
<keyword evidence="8 16" id="KW-0001">2Fe-2S</keyword>
<evidence type="ECO:0000313" key="19">
    <source>
        <dbReference type="EMBL" id="SFF87804.1"/>
    </source>
</evidence>
<dbReference type="InterPro" id="IPR002684">
    <property type="entry name" value="Biotin_synth/BioAB"/>
</dbReference>
<evidence type="ECO:0000256" key="15">
    <source>
        <dbReference type="ARBA" id="ARBA00070199"/>
    </source>
</evidence>
<feature type="binding site" evidence="16 17">
    <location>
        <position position="138"/>
    </location>
    <ligand>
        <name>[2Fe-2S] cluster</name>
        <dbReference type="ChEBI" id="CHEBI:190135"/>
    </ligand>
</feature>
<dbReference type="InterPro" id="IPR007197">
    <property type="entry name" value="rSAM"/>
</dbReference>
<keyword evidence="6 16" id="KW-0808">Transferase</keyword>
<comment type="cofactor">
    <cofactor evidence="16 17">
        <name>[4Fe-4S] cluster</name>
        <dbReference type="ChEBI" id="CHEBI:49883"/>
    </cofactor>
    <text evidence="16 17">Binds 1 [4Fe-4S] cluster. The cluster is coordinated with 3 cysteines and an exchangeable S-adenosyl-L-methionine.</text>
</comment>
<comment type="cofactor">
    <cofactor evidence="16">
        <name>[2Fe-2S] cluster</name>
        <dbReference type="ChEBI" id="CHEBI:190135"/>
    </cofactor>
    <text evidence="16">Binds 1 [2Fe-2S] cluster. The cluster is coordinated with 3 cysteines and 1 arginine.</text>
</comment>
<gene>
    <name evidence="16" type="primary">bioB</name>
    <name evidence="19" type="ORF">SAMN04487885_11387</name>
</gene>
<dbReference type="Pfam" id="PF06968">
    <property type="entry name" value="BATS"/>
    <property type="match status" value="1"/>
</dbReference>
<evidence type="ECO:0000256" key="12">
    <source>
        <dbReference type="ARBA" id="ARBA00023014"/>
    </source>
</evidence>
<evidence type="ECO:0000256" key="17">
    <source>
        <dbReference type="PIRSR" id="PIRSR001619-1"/>
    </source>
</evidence>
<dbReference type="InterPro" id="IPR006638">
    <property type="entry name" value="Elp3/MiaA/NifB-like_rSAM"/>
</dbReference>
<evidence type="ECO:0000259" key="18">
    <source>
        <dbReference type="PROSITE" id="PS51918"/>
    </source>
</evidence>
<dbReference type="EMBL" id="FOOE01000013">
    <property type="protein sequence ID" value="SFF87804.1"/>
    <property type="molecule type" value="Genomic_DNA"/>
</dbReference>
<evidence type="ECO:0000256" key="2">
    <source>
        <dbReference type="ARBA" id="ARBA00010765"/>
    </source>
</evidence>
<feature type="domain" description="Radical SAM core" evidence="18">
    <location>
        <begin position="44"/>
        <end position="273"/>
    </location>
</feature>
<dbReference type="EC" id="2.8.1.6" evidence="4 16"/>
<comment type="pathway">
    <text evidence="1 16">Cofactor biosynthesis; biotin biosynthesis; biotin from 7,8-diaminononanoate: step 2/2.</text>
</comment>
<dbReference type="GO" id="GO:0004076">
    <property type="term" value="F:biotin synthase activity"/>
    <property type="evidence" value="ECO:0007669"/>
    <property type="project" value="UniProtKB-UniRule"/>
</dbReference>
<feature type="binding site" evidence="16 17">
    <location>
        <position position="66"/>
    </location>
    <ligand>
        <name>[4Fe-4S] cluster</name>
        <dbReference type="ChEBI" id="CHEBI:49883"/>
        <note>4Fe-4S-S-AdoMet</note>
    </ligand>
</feature>
<evidence type="ECO:0000256" key="4">
    <source>
        <dbReference type="ARBA" id="ARBA00012236"/>
    </source>
</evidence>
<evidence type="ECO:0000256" key="10">
    <source>
        <dbReference type="ARBA" id="ARBA00022756"/>
    </source>
</evidence>
<dbReference type="UniPathway" id="UPA00078">
    <property type="reaction ID" value="UER00162"/>
</dbReference>
<comment type="function">
    <text evidence="14 16">Catalyzes the conversion of dethiobiotin (DTB) to biotin by the insertion of a sulfur atom into dethiobiotin via a radical-based mechanism.</text>
</comment>
<dbReference type="AlphaFoldDB" id="A0A1I2M8I8"/>
<dbReference type="GO" id="GO:0009102">
    <property type="term" value="P:biotin biosynthetic process"/>
    <property type="evidence" value="ECO:0007669"/>
    <property type="project" value="UniProtKB-UniRule"/>
</dbReference>
<keyword evidence="12 16" id="KW-0411">Iron-sulfur</keyword>
<comment type="cofactor">
    <cofactor evidence="17">
        <name>[2Fe-2S] cluster</name>
        <dbReference type="ChEBI" id="CHEBI:190135"/>
    </cofactor>
    <text evidence="17">Binds 1 [2Fe-2S] cluster. The cluster is coordinated with 3 cysteines and 1 arginine.</text>
</comment>
<evidence type="ECO:0000313" key="20">
    <source>
        <dbReference type="Proteomes" id="UP000182135"/>
    </source>
</evidence>
<dbReference type="SUPFAM" id="SSF102114">
    <property type="entry name" value="Radical SAM enzymes"/>
    <property type="match status" value="1"/>
</dbReference>
<evidence type="ECO:0000256" key="14">
    <source>
        <dbReference type="ARBA" id="ARBA00057568"/>
    </source>
</evidence>
<dbReference type="GO" id="GO:0051539">
    <property type="term" value="F:4 iron, 4 sulfur cluster binding"/>
    <property type="evidence" value="ECO:0007669"/>
    <property type="project" value="UniProtKB-KW"/>
</dbReference>
<evidence type="ECO:0000256" key="7">
    <source>
        <dbReference type="ARBA" id="ARBA00022691"/>
    </source>
</evidence>
<dbReference type="InterPro" id="IPR013785">
    <property type="entry name" value="Aldolase_TIM"/>
</dbReference>
<dbReference type="eggNOG" id="COG0502">
    <property type="taxonomic scope" value="Bacteria"/>
</dbReference>
<keyword evidence="9 16" id="KW-0479">Metal-binding</keyword>
<dbReference type="STRING" id="1529.SAMN04487885_11387"/>
<reference evidence="19 20" key="1">
    <citation type="submission" date="2016-10" db="EMBL/GenBank/DDBJ databases">
        <authorList>
            <person name="de Groot N.N."/>
        </authorList>
    </citation>
    <scope>NUCLEOTIDE SEQUENCE [LARGE SCALE GENOMIC DNA]</scope>
    <source>
        <strain evidence="19 20">NLAE-zl-G419</strain>
    </source>
</reference>
<evidence type="ECO:0000256" key="13">
    <source>
        <dbReference type="ARBA" id="ARBA00051157"/>
    </source>
</evidence>
<evidence type="ECO:0000256" key="9">
    <source>
        <dbReference type="ARBA" id="ARBA00022723"/>
    </source>
</evidence>
<evidence type="ECO:0000256" key="3">
    <source>
        <dbReference type="ARBA" id="ARBA00011738"/>
    </source>
</evidence>
<keyword evidence="20" id="KW-1185">Reference proteome</keyword>
<dbReference type="InterPro" id="IPR010722">
    <property type="entry name" value="BATS_dom"/>
</dbReference>
<evidence type="ECO:0000256" key="8">
    <source>
        <dbReference type="ARBA" id="ARBA00022714"/>
    </source>
</evidence>
<evidence type="ECO:0000256" key="16">
    <source>
        <dbReference type="HAMAP-Rule" id="MF_01694"/>
    </source>
</evidence>
<feature type="binding site" evidence="16 17">
    <location>
        <position position="106"/>
    </location>
    <ligand>
        <name>[2Fe-2S] cluster</name>
        <dbReference type="ChEBI" id="CHEBI:190135"/>
    </ligand>
</feature>
<dbReference type="NCBIfam" id="TIGR00433">
    <property type="entry name" value="bioB"/>
    <property type="match status" value="1"/>
</dbReference>
<dbReference type="FunFam" id="3.20.20.70:FF:000026">
    <property type="entry name" value="Biotin synthase"/>
    <property type="match status" value="1"/>
</dbReference>
<evidence type="ECO:0000256" key="11">
    <source>
        <dbReference type="ARBA" id="ARBA00023004"/>
    </source>
</evidence>
<organism evidence="19 20">
    <name type="scientific">Clostridium cadaveris</name>
    <dbReference type="NCBI Taxonomy" id="1529"/>
    <lineage>
        <taxon>Bacteria</taxon>
        <taxon>Bacillati</taxon>
        <taxon>Bacillota</taxon>
        <taxon>Clostridia</taxon>
        <taxon>Eubacteriales</taxon>
        <taxon>Clostridiaceae</taxon>
        <taxon>Clostridium</taxon>
    </lineage>
</organism>
<dbReference type="PANTHER" id="PTHR22976">
    <property type="entry name" value="BIOTIN SYNTHASE"/>
    <property type="match status" value="1"/>
</dbReference>
<dbReference type="Proteomes" id="UP000182135">
    <property type="component" value="Unassembled WGS sequence"/>
</dbReference>
<feature type="binding site" evidence="16 17">
    <location>
        <position position="62"/>
    </location>
    <ligand>
        <name>[4Fe-4S] cluster</name>
        <dbReference type="ChEBI" id="CHEBI:49883"/>
        <note>4Fe-4S-S-AdoMet</note>
    </ligand>
</feature>
<dbReference type="SMART" id="SM00876">
    <property type="entry name" value="BATS"/>
    <property type="match status" value="1"/>
</dbReference>
<dbReference type="OrthoDB" id="9786826at2"/>
<dbReference type="GO" id="GO:0005506">
    <property type="term" value="F:iron ion binding"/>
    <property type="evidence" value="ECO:0007669"/>
    <property type="project" value="UniProtKB-UniRule"/>
</dbReference>
<dbReference type="SFLD" id="SFLDG01278">
    <property type="entry name" value="biotin_synthase_like"/>
    <property type="match status" value="1"/>
</dbReference>
<comment type="similarity">
    <text evidence="2 16">Belongs to the radical SAM superfamily. Biotin synthase family.</text>
</comment>
<accession>A0A1I2M8I8</accession>
<dbReference type="InterPro" id="IPR024177">
    <property type="entry name" value="Biotin_synthase"/>
</dbReference>
<protein>
    <recommendedName>
        <fullName evidence="15 16">Biotin synthase</fullName>
        <ecNumber evidence="4 16">2.8.1.6</ecNumber>
    </recommendedName>
</protein>
<keyword evidence="10 16" id="KW-0093">Biotin biosynthesis</keyword>
<dbReference type="SMART" id="SM00729">
    <property type="entry name" value="Elp3"/>
    <property type="match status" value="1"/>
</dbReference>
<comment type="catalytic activity">
    <reaction evidence="13 16">
        <text>(4R,5S)-dethiobiotin + (sulfur carrier)-SH + 2 reduced [2Fe-2S]-[ferredoxin] + 2 S-adenosyl-L-methionine = (sulfur carrier)-H + biotin + 2 5'-deoxyadenosine + 2 L-methionine + 2 oxidized [2Fe-2S]-[ferredoxin]</text>
        <dbReference type="Rhea" id="RHEA:22060"/>
        <dbReference type="Rhea" id="RHEA-COMP:10000"/>
        <dbReference type="Rhea" id="RHEA-COMP:10001"/>
        <dbReference type="Rhea" id="RHEA-COMP:14737"/>
        <dbReference type="Rhea" id="RHEA-COMP:14739"/>
        <dbReference type="ChEBI" id="CHEBI:17319"/>
        <dbReference type="ChEBI" id="CHEBI:29917"/>
        <dbReference type="ChEBI" id="CHEBI:33737"/>
        <dbReference type="ChEBI" id="CHEBI:33738"/>
        <dbReference type="ChEBI" id="CHEBI:57586"/>
        <dbReference type="ChEBI" id="CHEBI:57844"/>
        <dbReference type="ChEBI" id="CHEBI:59789"/>
        <dbReference type="ChEBI" id="CHEBI:64428"/>
        <dbReference type="ChEBI" id="CHEBI:149473"/>
        <dbReference type="EC" id="2.8.1.6"/>
    </reaction>
</comment>
<evidence type="ECO:0000256" key="5">
    <source>
        <dbReference type="ARBA" id="ARBA00022485"/>
    </source>
</evidence>
<keyword evidence="7 16" id="KW-0949">S-adenosyl-L-methionine</keyword>